<dbReference type="STRING" id="50429.A0A2B4SN27"/>
<comment type="function">
    <text evidence="10">Transcriptional repressor that binds to the promoter region of target genes. Plays a role in the regulation of the cell cycle and of the Wnt pathway. Binds preferentially to the sequence 5'-TTCATTCATTCA-3'. Binding to the histone H1.0 promoter is enhanced by interaction with RB1. Disrupts the interaction between DNA and TCF4.</text>
</comment>
<dbReference type="InterPro" id="IPR036096">
    <property type="entry name" value="Ataxin_AXH_dom_sf"/>
</dbReference>
<evidence type="ECO:0000259" key="18">
    <source>
        <dbReference type="PROSITE" id="PS51148"/>
    </source>
</evidence>
<keyword evidence="5" id="KW-0832">Ubl conjugation</keyword>
<evidence type="ECO:0000256" key="13">
    <source>
        <dbReference type="PROSITE-ProRule" id="PRU00042"/>
    </source>
</evidence>
<comment type="subcellular location">
    <subcellularLocation>
        <location evidence="1">Nucleus</location>
    </subcellularLocation>
</comment>
<evidence type="ECO:0000256" key="11">
    <source>
        <dbReference type="ARBA" id="ARBA00030026"/>
    </source>
</evidence>
<evidence type="ECO:0000256" key="12">
    <source>
        <dbReference type="ARBA" id="ARBA00030708"/>
    </source>
</evidence>
<keyword evidence="4" id="KW-0879">Wnt signaling pathway</keyword>
<dbReference type="OrthoDB" id="1919336at2759"/>
<dbReference type="InterPro" id="IPR039655">
    <property type="entry name" value="HBP1"/>
</dbReference>
<dbReference type="SUPFAM" id="SSF57667">
    <property type="entry name" value="beta-beta-alpha zinc fingers"/>
    <property type="match status" value="1"/>
</dbReference>
<evidence type="ECO:0000259" key="17">
    <source>
        <dbReference type="PROSITE" id="PS50157"/>
    </source>
</evidence>
<feature type="region of interest" description="Disordered" evidence="15">
    <location>
        <begin position="311"/>
        <end position="339"/>
    </location>
</feature>
<evidence type="ECO:0000313" key="20">
    <source>
        <dbReference type="Proteomes" id="UP000225706"/>
    </source>
</evidence>
<evidence type="ECO:0000256" key="2">
    <source>
        <dbReference type="ARBA" id="ARBA00017229"/>
    </source>
</evidence>
<dbReference type="PROSITE" id="PS51148">
    <property type="entry name" value="AXH"/>
    <property type="match status" value="1"/>
</dbReference>
<dbReference type="SUPFAM" id="SSF47095">
    <property type="entry name" value="HMG-box"/>
    <property type="match status" value="1"/>
</dbReference>
<evidence type="ECO:0000256" key="4">
    <source>
        <dbReference type="ARBA" id="ARBA00022687"/>
    </source>
</evidence>
<feature type="domain" description="AXH" evidence="18">
    <location>
        <begin position="141"/>
        <end position="279"/>
    </location>
</feature>
<organism evidence="19 20">
    <name type="scientific">Stylophora pistillata</name>
    <name type="common">Smooth cauliflower coral</name>
    <dbReference type="NCBI Taxonomy" id="50429"/>
    <lineage>
        <taxon>Eukaryota</taxon>
        <taxon>Metazoa</taxon>
        <taxon>Cnidaria</taxon>
        <taxon>Anthozoa</taxon>
        <taxon>Hexacorallia</taxon>
        <taxon>Scleractinia</taxon>
        <taxon>Astrocoeniina</taxon>
        <taxon>Pocilloporidae</taxon>
        <taxon>Stylophora</taxon>
    </lineage>
</organism>
<keyword evidence="7 14" id="KW-0238">DNA-binding</keyword>
<evidence type="ECO:0000256" key="14">
    <source>
        <dbReference type="PROSITE-ProRule" id="PRU00267"/>
    </source>
</evidence>
<dbReference type="InterPro" id="IPR036910">
    <property type="entry name" value="HMG_box_dom_sf"/>
</dbReference>
<feature type="domain" description="HMG box" evidence="16">
    <location>
        <begin position="343"/>
        <end position="411"/>
    </location>
</feature>
<evidence type="ECO:0000256" key="6">
    <source>
        <dbReference type="ARBA" id="ARBA00023015"/>
    </source>
</evidence>
<dbReference type="SMART" id="SM00398">
    <property type="entry name" value="HMG"/>
    <property type="match status" value="1"/>
</dbReference>
<keyword evidence="20" id="KW-1185">Reference proteome</keyword>
<dbReference type="AlphaFoldDB" id="A0A2B4SN27"/>
<evidence type="ECO:0000256" key="1">
    <source>
        <dbReference type="ARBA" id="ARBA00004123"/>
    </source>
</evidence>
<dbReference type="GO" id="GO:0000978">
    <property type="term" value="F:RNA polymerase II cis-regulatory region sequence-specific DNA binding"/>
    <property type="evidence" value="ECO:0007669"/>
    <property type="project" value="TreeGrafter"/>
</dbReference>
<dbReference type="Gene3D" id="3.30.160.60">
    <property type="entry name" value="Classic Zinc Finger"/>
    <property type="match status" value="1"/>
</dbReference>
<dbReference type="Pfam" id="PF00505">
    <property type="entry name" value="HMG_box"/>
    <property type="match status" value="1"/>
</dbReference>
<feature type="domain" description="C2H2-type" evidence="17">
    <location>
        <begin position="12"/>
        <end position="40"/>
    </location>
</feature>
<dbReference type="PANTHER" id="PTHR15499:SF3">
    <property type="entry name" value="HMG BOX-CONTAINING PROTEIN 1"/>
    <property type="match status" value="1"/>
</dbReference>
<dbReference type="SMART" id="SM00536">
    <property type="entry name" value="AXH"/>
    <property type="match status" value="1"/>
</dbReference>
<feature type="compositionally biased region" description="Polar residues" evidence="15">
    <location>
        <begin position="324"/>
        <end position="339"/>
    </location>
</feature>
<proteinExistence type="predicted"/>
<keyword evidence="6" id="KW-0805">Transcription regulation</keyword>
<dbReference type="GO" id="GO:0016055">
    <property type="term" value="P:Wnt signaling pathway"/>
    <property type="evidence" value="ECO:0007669"/>
    <property type="project" value="UniProtKB-KW"/>
</dbReference>
<feature type="DNA-binding region" description="HMG box" evidence="14">
    <location>
        <begin position="343"/>
        <end position="411"/>
    </location>
</feature>
<dbReference type="Gene3D" id="1.10.30.10">
    <property type="entry name" value="High mobility group box domain"/>
    <property type="match status" value="1"/>
</dbReference>
<keyword evidence="3" id="KW-0678">Repressor</keyword>
<dbReference type="PROSITE" id="PS00028">
    <property type="entry name" value="ZINC_FINGER_C2H2_1"/>
    <property type="match status" value="1"/>
</dbReference>
<dbReference type="InterPro" id="IPR009071">
    <property type="entry name" value="HMG_box_dom"/>
</dbReference>
<dbReference type="EMBL" id="LSMT01000058">
    <property type="protein sequence ID" value="PFX29917.1"/>
    <property type="molecule type" value="Genomic_DNA"/>
</dbReference>
<evidence type="ECO:0000256" key="9">
    <source>
        <dbReference type="ARBA" id="ARBA00023242"/>
    </source>
</evidence>
<evidence type="ECO:0000256" key="5">
    <source>
        <dbReference type="ARBA" id="ARBA00022843"/>
    </source>
</evidence>
<keyword evidence="13" id="KW-0863">Zinc-finger</keyword>
<reference evidence="20" key="1">
    <citation type="journal article" date="2017" name="bioRxiv">
        <title>Comparative analysis of the genomes of Stylophora pistillata and Acropora digitifera provides evidence for extensive differences between species of corals.</title>
        <authorList>
            <person name="Voolstra C.R."/>
            <person name="Li Y."/>
            <person name="Liew Y.J."/>
            <person name="Baumgarten S."/>
            <person name="Zoccola D."/>
            <person name="Flot J.-F."/>
            <person name="Tambutte S."/>
            <person name="Allemand D."/>
            <person name="Aranda M."/>
        </authorList>
    </citation>
    <scope>NUCLEOTIDE SEQUENCE [LARGE SCALE GENOMIC DNA]</scope>
</reference>
<evidence type="ECO:0000313" key="19">
    <source>
        <dbReference type="EMBL" id="PFX29917.1"/>
    </source>
</evidence>
<dbReference type="GO" id="GO:0005634">
    <property type="term" value="C:nucleus"/>
    <property type="evidence" value="ECO:0007669"/>
    <property type="project" value="UniProtKB-SubCell"/>
</dbReference>
<sequence length="428" mass="49005">MQPIKERQIKPYQCKHCPKSFKSSNGLKYHLDKVHIAEENMMEEETCYVMKENSSQMPEKPRTVPPALNLLTEEVTLLTEFALIATSPQSPLVREVWGENSDVRRREDDSPPPQLIMDLQSNGNWRYVSQTTPETPIQTTFLNTIPAAKWQYFMAGTKLNFPDEDGWTWRTVDDLDMEKISPDLFRDGLRVVDCQRIETKYGNNTMDEYIVTFKSCSDKETSLQAEITADHPFFVKGTDTAGWASFDPVATESHYGISCQPLQRGDVCVLPHAPEVVGLTLNGNELDGKEKTSEFTAMDSTAALTLSSMAKDKEEHSHRRTKLLSGSHTPLSPVKRNNTHQFSKRPMNAFMLFAKRFRLEITQAHPGKDNRAISVILGDKWKAMKQEDRREYVIQAKMLADEHKRVNPDCWKRKRNSEGSSKISYRRP</sequence>
<dbReference type="Pfam" id="PF08517">
    <property type="entry name" value="AXH"/>
    <property type="match status" value="1"/>
</dbReference>
<keyword evidence="13" id="KW-0862">Zinc</keyword>
<dbReference type="CDD" id="cd21988">
    <property type="entry name" value="HMG-box_HBP1"/>
    <property type="match status" value="1"/>
</dbReference>
<evidence type="ECO:0000256" key="8">
    <source>
        <dbReference type="ARBA" id="ARBA00023163"/>
    </source>
</evidence>
<evidence type="ECO:0000259" key="16">
    <source>
        <dbReference type="PROSITE" id="PS50118"/>
    </source>
</evidence>
<keyword evidence="9 14" id="KW-0539">Nucleus</keyword>
<dbReference type="SUPFAM" id="SSF102031">
    <property type="entry name" value="AXH domain"/>
    <property type="match status" value="1"/>
</dbReference>
<dbReference type="InterPro" id="IPR036236">
    <property type="entry name" value="Znf_C2H2_sf"/>
</dbReference>
<keyword evidence="13" id="KW-0479">Metal-binding</keyword>
<dbReference type="PROSITE" id="PS50157">
    <property type="entry name" value="ZINC_FINGER_C2H2_2"/>
    <property type="match status" value="1"/>
</dbReference>
<dbReference type="PROSITE" id="PS50118">
    <property type="entry name" value="HMG_BOX_2"/>
    <property type="match status" value="1"/>
</dbReference>
<dbReference type="GO" id="GO:0000981">
    <property type="term" value="F:DNA-binding transcription factor activity, RNA polymerase II-specific"/>
    <property type="evidence" value="ECO:0007669"/>
    <property type="project" value="TreeGrafter"/>
</dbReference>
<dbReference type="GO" id="GO:0008270">
    <property type="term" value="F:zinc ion binding"/>
    <property type="evidence" value="ECO:0007669"/>
    <property type="project" value="UniProtKB-KW"/>
</dbReference>
<dbReference type="PANTHER" id="PTHR15499">
    <property type="entry name" value="HMG BOX-CONTAINING PROTEIN 1"/>
    <property type="match status" value="1"/>
</dbReference>
<evidence type="ECO:0000256" key="3">
    <source>
        <dbReference type="ARBA" id="ARBA00022491"/>
    </source>
</evidence>
<evidence type="ECO:0000256" key="15">
    <source>
        <dbReference type="SAM" id="MobiDB-lite"/>
    </source>
</evidence>
<dbReference type="InterPro" id="IPR003652">
    <property type="entry name" value="Ataxin_AXH_dom"/>
</dbReference>
<evidence type="ECO:0000256" key="10">
    <source>
        <dbReference type="ARBA" id="ARBA00025095"/>
    </source>
</evidence>
<gene>
    <name evidence="19" type="primary">Hbp1</name>
    <name evidence="19" type="ORF">AWC38_SpisGene5279</name>
</gene>
<dbReference type="SMART" id="SM00355">
    <property type="entry name" value="ZnF_C2H2"/>
    <property type="match status" value="1"/>
</dbReference>
<accession>A0A2B4SN27</accession>
<evidence type="ECO:0000256" key="7">
    <source>
        <dbReference type="ARBA" id="ARBA00023125"/>
    </source>
</evidence>
<protein>
    <recommendedName>
        <fullName evidence="2">HMG box-containing protein 1</fullName>
    </recommendedName>
    <alternativeName>
        <fullName evidence="12">HMG box transcription factor 1</fullName>
    </alternativeName>
    <alternativeName>
        <fullName evidence="11">High mobility group box transcription factor 1</fullName>
    </alternativeName>
</protein>
<dbReference type="Proteomes" id="UP000225706">
    <property type="component" value="Unassembled WGS sequence"/>
</dbReference>
<dbReference type="GO" id="GO:0003723">
    <property type="term" value="F:RNA binding"/>
    <property type="evidence" value="ECO:0007669"/>
    <property type="project" value="InterPro"/>
</dbReference>
<keyword evidence="8" id="KW-0804">Transcription</keyword>
<comment type="caution">
    <text evidence="19">The sequence shown here is derived from an EMBL/GenBank/DDBJ whole genome shotgun (WGS) entry which is preliminary data.</text>
</comment>
<dbReference type="InterPro" id="IPR013087">
    <property type="entry name" value="Znf_C2H2_type"/>
</dbReference>
<name>A0A2B4SN27_STYPI</name>